<organism evidence="2 3">
    <name type="scientific">Erythranthe guttata</name>
    <name type="common">Yellow monkey flower</name>
    <name type="synonym">Mimulus guttatus</name>
    <dbReference type="NCBI Taxonomy" id="4155"/>
    <lineage>
        <taxon>Eukaryota</taxon>
        <taxon>Viridiplantae</taxon>
        <taxon>Streptophyta</taxon>
        <taxon>Embryophyta</taxon>
        <taxon>Tracheophyta</taxon>
        <taxon>Spermatophyta</taxon>
        <taxon>Magnoliopsida</taxon>
        <taxon>eudicotyledons</taxon>
        <taxon>Gunneridae</taxon>
        <taxon>Pentapetalae</taxon>
        <taxon>asterids</taxon>
        <taxon>lamiids</taxon>
        <taxon>Lamiales</taxon>
        <taxon>Phrymaceae</taxon>
        <taxon>Erythranthe</taxon>
    </lineage>
</organism>
<evidence type="ECO:0000313" key="2">
    <source>
        <dbReference type="EMBL" id="EYU34047.1"/>
    </source>
</evidence>
<dbReference type="AlphaFoldDB" id="A0A022R016"/>
<dbReference type="InterPro" id="IPR020428">
    <property type="entry name" value="PFA-DSPs"/>
</dbReference>
<feature type="non-terminal residue" evidence="2">
    <location>
        <position position="77"/>
    </location>
</feature>
<dbReference type="Gene3D" id="3.90.190.10">
    <property type="entry name" value="Protein tyrosine phosphatase superfamily"/>
    <property type="match status" value="1"/>
</dbReference>
<evidence type="ECO:0000256" key="1">
    <source>
        <dbReference type="ARBA" id="ARBA00022801"/>
    </source>
</evidence>
<proteinExistence type="predicted"/>
<dbReference type="InterPro" id="IPR004861">
    <property type="entry name" value="Siw14-like"/>
</dbReference>
<dbReference type="InterPro" id="IPR029021">
    <property type="entry name" value="Prot-tyrosine_phosphatase-like"/>
</dbReference>
<dbReference type="PANTHER" id="PTHR31126">
    <property type="entry name" value="TYROSINE-PROTEIN PHOSPHATASE"/>
    <property type="match status" value="1"/>
</dbReference>
<sequence length="77" mass="8612">GGGGDLFTPPLNFSMVDSGIFRSGFPDSDNFSFLETLHLRSVIYLCPEPYPETNVEFLRSNGIQLFQFGIEGHKKLL</sequence>
<protein>
    <recommendedName>
        <fullName evidence="4">Tyrosine-protein phosphatase domain-containing protein</fullName>
    </recommendedName>
</protein>
<feature type="non-terminal residue" evidence="2">
    <location>
        <position position="1"/>
    </location>
</feature>
<keyword evidence="1" id="KW-0378">Hydrolase</keyword>
<evidence type="ECO:0008006" key="4">
    <source>
        <dbReference type="Google" id="ProtNLM"/>
    </source>
</evidence>
<accession>A0A022R016</accession>
<dbReference type="GO" id="GO:0016791">
    <property type="term" value="F:phosphatase activity"/>
    <property type="evidence" value="ECO:0007669"/>
    <property type="project" value="InterPro"/>
</dbReference>
<dbReference type="PANTHER" id="PTHR31126:SF48">
    <property type="entry name" value="INOSITOL PHOSPHATASE SIW14"/>
    <property type="match status" value="1"/>
</dbReference>
<keyword evidence="3" id="KW-1185">Reference proteome</keyword>
<reference evidence="2 3" key="1">
    <citation type="journal article" date="2013" name="Proc. Natl. Acad. Sci. U.S.A.">
        <title>Fine-scale variation in meiotic recombination in Mimulus inferred from population shotgun sequencing.</title>
        <authorList>
            <person name="Hellsten U."/>
            <person name="Wright K.M."/>
            <person name="Jenkins J."/>
            <person name="Shu S."/>
            <person name="Yuan Y."/>
            <person name="Wessler S.R."/>
            <person name="Schmutz J."/>
            <person name="Willis J.H."/>
            <person name="Rokhsar D.S."/>
        </authorList>
    </citation>
    <scope>NUCLEOTIDE SEQUENCE [LARGE SCALE GENOMIC DNA]</scope>
    <source>
        <strain evidence="3">cv. DUN x IM62</strain>
    </source>
</reference>
<dbReference type="Proteomes" id="UP000030748">
    <property type="component" value="Unassembled WGS sequence"/>
</dbReference>
<evidence type="ECO:0000313" key="3">
    <source>
        <dbReference type="Proteomes" id="UP000030748"/>
    </source>
</evidence>
<dbReference type="SUPFAM" id="SSF52799">
    <property type="entry name" value="(Phosphotyrosine protein) phosphatases II"/>
    <property type="match status" value="1"/>
</dbReference>
<dbReference type="EMBL" id="KI630735">
    <property type="protein sequence ID" value="EYU34047.1"/>
    <property type="molecule type" value="Genomic_DNA"/>
</dbReference>
<dbReference type="PRINTS" id="PR01911">
    <property type="entry name" value="PFDSPHPHTASE"/>
</dbReference>
<name>A0A022R016_ERYGU</name>
<dbReference type="Pfam" id="PF03162">
    <property type="entry name" value="Y_phosphatase2"/>
    <property type="match status" value="1"/>
</dbReference>
<dbReference type="STRING" id="4155.A0A022R016"/>
<gene>
    <name evidence="2" type="ORF">MIMGU_mgv1a0267601mg</name>
</gene>